<dbReference type="SUPFAM" id="SSF53383">
    <property type="entry name" value="PLP-dependent transferases"/>
    <property type="match status" value="1"/>
</dbReference>
<dbReference type="AlphaFoldDB" id="A0A0X8JIE3"/>
<evidence type="ECO:0000313" key="11">
    <source>
        <dbReference type="EMBL" id="AMD89379.1"/>
    </source>
</evidence>
<keyword evidence="5 11" id="KW-0032">Aminotransferase</keyword>
<evidence type="ECO:0000256" key="7">
    <source>
        <dbReference type="ARBA" id="ARBA00022898"/>
    </source>
</evidence>
<dbReference type="PANTHER" id="PTHR43144">
    <property type="entry name" value="AMINOTRANSFERASE"/>
    <property type="match status" value="1"/>
</dbReference>
<dbReference type="FunFam" id="3.40.640.10:FF:000099">
    <property type="entry name" value="LL-diaminopimelate aminotransferase, chloroplastic"/>
    <property type="match status" value="1"/>
</dbReference>
<dbReference type="EC" id="2.6.1.83" evidence="3 9"/>
<evidence type="ECO:0000313" key="12">
    <source>
        <dbReference type="Proteomes" id="UP000069241"/>
    </source>
</evidence>
<dbReference type="CDD" id="cd00609">
    <property type="entry name" value="AAT_like"/>
    <property type="match status" value="1"/>
</dbReference>
<comment type="cofactor">
    <cofactor evidence="1">
        <name>pyridoxal 5'-phosphate</name>
        <dbReference type="ChEBI" id="CHEBI:597326"/>
    </cofactor>
</comment>
<dbReference type="InterPro" id="IPR015424">
    <property type="entry name" value="PyrdxlP-dep_Trfase"/>
</dbReference>
<dbReference type="Proteomes" id="UP000069241">
    <property type="component" value="Chromosome"/>
</dbReference>
<sequence>MVTINTNFLKLQSNYLFADIARKVADFKDSNPDSRVISLGIGDVTRPLVPAVVEALHKAVDEMGDAAHFHGYGPEQGYDFLRDLIMEYDYKARGVSLSPDEIFVSDGAKSDVGNFQELFAQDSIVAVTDPVYPVYVDSNVMAGRAGELVNKQWNRLVYLPCVKANDFVPDFPKTRPDMIYLCYPNNPTGTVLNRAALQGWVDYARREGCVILFDSAYEAFIRDPDVPHSIYELEGAQEVAVEFRSFSKTAGFTGLRCAYTVVPKALRVSDGKGGKVGLNGLWNRRQCTKYNGCAYIVQRAAAAVYGQAGRSQIEGVIKGYQSNAALLSAAMKEMGLEVFGGVNAPYIWVSVPKGMDSWGFFDHLLHSAALVCTPGAGFGASGEGYVRLTAFGSLEDTEEAIRRMRELR</sequence>
<evidence type="ECO:0000256" key="2">
    <source>
        <dbReference type="ARBA" id="ARBA00004982"/>
    </source>
</evidence>
<accession>A0A0X8JIE3</accession>
<feature type="domain" description="Aminotransferase class I/classII large" evidence="10">
    <location>
        <begin position="35"/>
        <end position="403"/>
    </location>
</feature>
<keyword evidence="12" id="KW-1185">Reference proteome</keyword>
<dbReference type="NCBIfam" id="TIGR03542">
    <property type="entry name" value="DAPAT_plant"/>
    <property type="match status" value="1"/>
</dbReference>
<evidence type="ECO:0000256" key="9">
    <source>
        <dbReference type="NCBIfam" id="TIGR03542"/>
    </source>
</evidence>
<dbReference type="UniPathway" id="UPA00034">
    <property type="reaction ID" value="UER00466"/>
</dbReference>
<gene>
    <name evidence="11" type="ORF">AXF13_04210</name>
</gene>
<reference evidence="12" key="1">
    <citation type="submission" date="2016-02" db="EMBL/GenBank/DDBJ databases">
        <authorList>
            <person name="Holder M.E."/>
            <person name="Ajami N.J."/>
            <person name="Petrosino J.F."/>
        </authorList>
    </citation>
    <scope>NUCLEOTIDE SEQUENCE [LARGE SCALE GENOMIC DNA]</scope>
    <source>
        <strain evidence="12">CCUG 45958</strain>
    </source>
</reference>
<comment type="catalytic activity">
    <reaction evidence="8">
        <text>(2S,6S)-2,6-diaminopimelate + 2-oxoglutarate = (S)-2,3,4,5-tetrahydrodipicolinate + L-glutamate + H2O + H(+)</text>
        <dbReference type="Rhea" id="RHEA:23988"/>
        <dbReference type="ChEBI" id="CHEBI:15377"/>
        <dbReference type="ChEBI" id="CHEBI:15378"/>
        <dbReference type="ChEBI" id="CHEBI:16810"/>
        <dbReference type="ChEBI" id="CHEBI:16845"/>
        <dbReference type="ChEBI" id="CHEBI:29985"/>
        <dbReference type="ChEBI" id="CHEBI:57609"/>
        <dbReference type="EC" id="2.6.1.83"/>
    </reaction>
</comment>
<evidence type="ECO:0000256" key="3">
    <source>
        <dbReference type="ARBA" id="ARBA00013138"/>
    </source>
</evidence>
<dbReference type="InterPro" id="IPR015421">
    <property type="entry name" value="PyrdxlP-dep_Trfase_major"/>
</dbReference>
<dbReference type="GO" id="GO:0009089">
    <property type="term" value="P:lysine biosynthetic process via diaminopimelate"/>
    <property type="evidence" value="ECO:0007669"/>
    <property type="project" value="UniProtKB-UniPathway"/>
</dbReference>
<dbReference type="Pfam" id="PF00155">
    <property type="entry name" value="Aminotran_1_2"/>
    <property type="match status" value="1"/>
</dbReference>
<dbReference type="GO" id="GO:0010285">
    <property type="term" value="F:L,L-diaminopimelate aminotransferase activity"/>
    <property type="evidence" value="ECO:0007669"/>
    <property type="project" value="UniProtKB-EC"/>
</dbReference>
<evidence type="ECO:0000256" key="4">
    <source>
        <dbReference type="ARBA" id="ARBA00018052"/>
    </source>
</evidence>
<evidence type="ECO:0000256" key="5">
    <source>
        <dbReference type="ARBA" id="ARBA00022576"/>
    </source>
</evidence>
<comment type="pathway">
    <text evidence="2">Amino-acid biosynthesis; L-lysine biosynthesis via DAP pathway; LL-2,6-diaminopimelate from (S)-tetrahydrodipicolinate (aminotransferase route): step 1/1.</text>
</comment>
<evidence type="ECO:0000256" key="6">
    <source>
        <dbReference type="ARBA" id="ARBA00022679"/>
    </source>
</evidence>
<dbReference type="Gene3D" id="3.40.640.10">
    <property type="entry name" value="Type I PLP-dependent aspartate aminotransferase-like (Major domain)"/>
    <property type="match status" value="1"/>
</dbReference>
<evidence type="ECO:0000256" key="1">
    <source>
        <dbReference type="ARBA" id="ARBA00001933"/>
    </source>
</evidence>
<dbReference type="InterPro" id="IPR019942">
    <property type="entry name" value="DapL/ALD1"/>
</dbReference>
<protein>
    <recommendedName>
        <fullName evidence="4 9">LL-diaminopimelate aminotransferase</fullName>
        <ecNumber evidence="3 9">2.6.1.83</ecNumber>
    </recommendedName>
</protein>
<dbReference type="HAMAP" id="MF_01642">
    <property type="entry name" value="DapL_aminotrans_1"/>
    <property type="match status" value="1"/>
</dbReference>
<organism evidence="11 12">
    <name type="scientific">Desulfovibrio fairfieldensis</name>
    <dbReference type="NCBI Taxonomy" id="44742"/>
    <lineage>
        <taxon>Bacteria</taxon>
        <taxon>Pseudomonadati</taxon>
        <taxon>Thermodesulfobacteriota</taxon>
        <taxon>Desulfovibrionia</taxon>
        <taxon>Desulfovibrionales</taxon>
        <taxon>Desulfovibrionaceae</taxon>
        <taxon>Desulfovibrio</taxon>
    </lineage>
</organism>
<dbReference type="InterPro" id="IPR015422">
    <property type="entry name" value="PyrdxlP-dep_Trfase_small"/>
</dbReference>
<dbReference type="KEGG" id="dfi:AXF13_04210"/>
<dbReference type="RefSeq" id="WP_062251763.1">
    <property type="nucleotide sequence ID" value="NZ_CP014229.1"/>
</dbReference>
<evidence type="ECO:0000259" key="10">
    <source>
        <dbReference type="Pfam" id="PF00155"/>
    </source>
</evidence>
<evidence type="ECO:0000256" key="8">
    <source>
        <dbReference type="ARBA" id="ARBA00051934"/>
    </source>
</evidence>
<dbReference type="Gene3D" id="3.90.1150.10">
    <property type="entry name" value="Aspartate Aminotransferase, domain 1"/>
    <property type="match status" value="1"/>
</dbReference>
<proteinExistence type="inferred from homology"/>
<dbReference type="STRING" id="44742.AXF13_04210"/>
<dbReference type="EMBL" id="CP014229">
    <property type="protein sequence ID" value="AMD89379.1"/>
    <property type="molecule type" value="Genomic_DNA"/>
</dbReference>
<keyword evidence="7" id="KW-0663">Pyridoxal phosphate</keyword>
<name>A0A0X8JIE3_9BACT</name>
<dbReference type="GO" id="GO:0030170">
    <property type="term" value="F:pyridoxal phosphate binding"/>
    <property type="evidence" value="ECO:0007669"/>
    <property type="project" value="UniProtKB-UniRule"/>
</dbReference>
<keyword evidence="6 11" id="KW-0808">Transferase</keyword>
<dbReference type="InterPro" id="IPR004839">
    <property type="entry name" value="Aminotransferase_I/II_large"/>
</dbReference>